<keyword evidence="1" id="KW-0732">Signal</keyword>
<evidence type="ECO:0000256" key="1">
    <source>
        <dbReference type="SAM" id="SignalP"/>
    </source>
</evidence>
<evidence type="ECO:0000313" key="3">
    <source>
        <dbReference type="Proteomes" id="UP000188879"/>
    </source>
</evidence>
<organism evidence="2 3">
    <name type="scientific">Teichococcus deserti</name>
    <dbReference type="NCBI Taxonomy" id="1817963"/>
    <lineage>
        <taxon>Bacteria</taxon>
        <taxon>Pseudomonadati</taxon>
        <taxon>Pseudomonadota</taxon>
        <taxon>Alphaproteobacteria</taxon>
        <taxon>Acetobacterales</taxon>
        <taxon>Roseomonadaceae</taxon>
        <taxon>Roseomonas</taxon>
    </lineage>
</organism>
<dbReference type="AlphaFoldDB" id="A0A1V2H3W9"/>
<feature type="signal peptide" evidence="1">
    <location>
        <begin position="1"/>
        <end position="21"/>
    </location>
</feature>
<name>A0A1V2H3W9_9PROT</name>
<dbReference type="RefSeq" id="WP_083747416.1">
    <property type="nucleotide sequence ID" value="NZ_MLCO01000073.1"/>
</dbReference>
<dbReference type="EMBL" id="MLCO01000073">
    <property type="protein sequence ID" value="ONG55496.1"/>
    <property type="molecule type" value="Genomic_DNA"/>
</dbReference>
<proteinExistence type="predicted"/>
<sequence length="164" mass="17456">MRQRAAALLLLAPLLAGCELAGGIAGGLTGAATGTITSNPAVGYAVGVGVRAAADAALARWMRGLQNEEQTAIAQAASTLALNEPRPWQVNHELPFGWRDQQGQLQVTRIIDTPLTQCREILFSVVDKPEKPPEGIFLATACRNPGGWRWASAEPATARWGYLQ</sequence>
<dbReference type="PROSITE" id="PS51257">
    <property type="entry name" value="PROKAR_LIPOPROTEIN"/>
    <property type="match status" value="1"/>
</dbReference>
<comment type="caution">
    <text evidence="2">The sequence shown here is derived from an EMBL/GenBank/DDBJ whole genome shotgun (WGS) entry which is preliminary data.</text>
</comment>
<accession>A0A1V2H3W9</accession>
<evidence type="ECO:0000313" key="2">
    <source>
        <dbReference type="EMBL" id="ONG55496.1"/>
    </source>
</evidence>
<evidence type="ECO:0008006" key="4">
    <source>
        <dbReference type="Google" id="ProtNLM"/>
    </source>
</evidence>
<protein>
    <recommendedName>
        <fullName evidence="4">Surface antigen domain-containing protein</fullName>
    </recommendedName>
</protein>
<gene>
    <name evidence="2" type="ORF">BKE38_09155</name>
</gene>
<keyword evidence="3" id="KW-1185">Reference proteome</keyword>
<dbReference type="OrthoDB" id="7351360at2"/>
<feature type="chain" id="PRO_5012482807" description="Surface antigen domain-containing protein" evidence="1">
    <location>
        <begin position="22"/>
        <end position="164"/>
    </location>
</feature>
<reference evidence="2 3" key="1">
    <citation type="submission" date="2016-10" db="EMBL/GenBank/DDBJ databases">
        <title>Draft Genome sequence of Roseomonas sp. strain M3.</title>
        <authorList>
            <person name="Subhash Y."/>
            <person name="Lee S."/>
        </authorList>
    </citation>
    <scope>NUCLEOTIDE SEQUENCE [LARGE SCALE GENOMIC DNA]</scope>
    <source>
        <strain evidence="2 3">M3</strain>
    </source>
</reference>
<dbReference type="Proteomes" id="UP000188879">
    <property type="component" value="Unassembled WGS sequence"/>
</dbReference>